<keyword evidence="1" id="KW-0472">Membrane</keyword>
<evidence type="ECO:0008006" key="4">
    <source>
        <dbReference type="Google" id="ProtNLM"/>
    </source>
</evidence>
<protein>
    <recommendedName>
        <fullName evidence="4">Yip1 domain-containing protein</fullName>
    </recommendedName>
</protein>
<comment type="caution">
    <text evidence="2">The sequence shown here is derived from an EMBL/GenBank/DDBJ whole genome shotgun (WGS) entry which is preliminary data.</text>
</comment>
<feature type="transmembrane region" description="Helical" evidence="1">
    <location>
        <begin position="71"/>
        <end position="94"/>
    </location>
</feature>
<gene>
    <name evidence="2" type="ORF">KE274_13290</name>
</gene>
<dbReference type="Proteomes" id="UP000678243">
    <property type="component" value="Unassembled WGS sequence"/>
</dbReference>
<proteinExistence type="predicted"/>
<dbReference type="RefSeq" id="WP_211544472.1">
    <property type="nucleotide sequence ID" value="NZ_CBDREF010000005.1"/>
</dbReference>
<feature type="transmembrane region" description="Helical" evidence="1">
    <location>
        <begin position="124"/>
        <end position="147"/>
    </location>
</feature>
<evidence type="ECO:0000313" key="3">
    <source>
        <dbReference type="Proteomes" id="UP000678243"/>
    </source>
</evidence>
<feature type="transmembrane region" description="Helical" evidence="1">
    <location>
        <begin position="153"/>
        <end position="170"/>
    </location>
</feature>
<keyword evidence="1" id="KW-0812">Transmembrane</keyword>
<evidence type="ECO:0000256" key="1">
    <source>
        <dbReference type="SAM" id="Phobius"/>
    </source>
</evidence>
<reference evidence="2 3" key="1">
    <citation type="submission" date="2021-04" db="EMBL/GenBank/DDBJ databases">
        <title>Whole genome analysis of root endophytic bacterium Microbacterium paraoxydans ku-mp colonizing RP-bio226 rice variety.</title>
        <authorList>
            <person name="Ulaganathan K."/>
            <person name="Latha B."/>
        </authorList>
    </citation>
    <scope>NUCLEOTIDE SEQUENCE [LARGE SCALE GENOMIC DNA]</scope>
    <source>
        <strain evidence="3">ku-mp</strain>
    </source>
</reference>
<organism evidence="2 3">
    <name type="scientific">Microbacterium paraoxydans</name>
    <dbReference type="NCBI Taxonomy" id="199592"/>
    <lineage>
        <taxon>Bacteria</taxon>
        <taxon>Bacillati</taxon>
        <taxon>Actinomycetota</taxon>
        <taxon>Actinomycetes</taxon>
        <taxon>Micrococcales</taxon>
        <taxon>Microbacteriaceae</taxon>
        <taxon>Microbacterium</taxon>
    </lineage>
</organism>
<evidence type="ECO:0000313" key="2">
    <source>
        <dbReference type="EMBL" id="MBS0025078.1"/>
    </source>
</evidence>
<accession>A0ABS5IQ95</accession>
<name>A0ABS5IQ95_9MICO</name>
<dbReference type="EMBL" id="JAGTUK010000003">
    <property type="protein sequence ID" value="MBS0025078.1"/>
    <property type="molecule type" value="Genomic_DNA"/>
</dbReference>
<keyword evidence="1" id="KW-1133">Transmembrane helix</keyword>
<sequence length="200" mass="20780">MSFSPPPPAPPVHEPVRARTRTDRRVLWGAVLALGVLTTVRLSGQLLERIASDAQVRGLTADLHDPALAELAVRAGVTLAVVASVIFQGLYLLLCATIDERLLPGAMITTGVCRGGERRTGVGFAVLVGAGATIPVQLVALALGVAAPKDSPLLYLWLIGLVTVAAALTIRRSSASGRSARTWLLVPLILAAVAALSLAF</sequence>
<keyword evidence="3" id="KW-1185">Reference proteome</keyword>
<feature type="transmembrane region" description="Helical" evidence="1">
    <location>
        <begin position="182"/>
        <end position="199"/>
    </location>
</feature>